<proteinExistence type="predicted"/>
<organism evidence="1 2">
    <name type="scientific">Pichia membranifaciens NRRL Y-2026</name>
    <dbReference type="NCBI Taxonomy" id="763406"/>
    <lineage>
        <taxon>Eukaryota</taxon>
        <taxon>Fungi</taxon>
        <taxon>Dikarya</taxon>
        <taxon>Ascomycota</taxon>
        <taxon>Saccharomycotina</taxon>
        <taxon>Pichiomycetes</taxon>
        <taxon>Pichiales</taxon>
        <taxon>Pichiaceae</taxon>
        <taxon>Pichia</taxon>
    </lineage>
</organism>
<sequence length="90" mass="10366">MINHKLWSKHTILIAGLQISVSTGSMHRYSMLSPMSIQMLVVGLELNIVEGRMSMDHGWQIIMYLRLRKVPVLKFMMARGSERLATFESM</sequence>
<dbReference type="RefSeq" id="XP_019016059.1">
    <property type="nucleotide sequence ID" value="XM_019160931.1"/>
</dbReference>
<protein>
    <submittedName>
        <fullName evidence="1">Uncharacterized protein</fullName>
    </submittedName>
</protein>
<evidence type="ECO:0000313" key="2">
    <source>
        <dbReference type="Proteomes" id="UP000094455"/>
    </source>
</evidence>
<dbReference type="EMBL" id="KV454005">
    <property type="protein sequence ID" value="ODQ44946.1"/>
    <property type="molecule type" value="Genomic_DNA"/>
</dbReference>
<dbReference type="AlphaFoldDB" id="A0A1E3NFT2"/>
<keyword evidence="2" id="KW-1185">Reference proteome</keyword>
<evidence type="ECO:0000313" key="1">
    <source>
        <dbReference type="EMBL" id="ODQ44946.1"/>
    </source>
</evidence>
<dbReference type="Proteomes" id="UP000094455">
    <property type="component" value="Unassembled WGS sequence"/>
</dbReference>
<accession>A0A1E3NFT2</accession>
<reference evidence="1 2" key="1">
    <citation type="journal article" date="2016" name="Proc. Natl. Acad. Sci. U.S.A.">
        <title>Comparative genomics of biotechnologically important yeasts.</title>
        <authorList>
            <person name="Riley R."/>
            <person name="Haridas S."/>
            <person name="Wolfe K.H."/>
            <person name="Lopes M.R."/>
            <person name="Hittinger C.T."/>
            <person name="Goeker M."/>
            <person name="Salamov A.A."/>
            <person name="Wisecaver J.H."/>
            <person name="Long T.M."/>
            <person name="Calvey C.H."/>
            <person name="Aerts A.L."/>
            <person name="Barry K.W."/>
            <person name="Choi C."/>
            <person name="Clum A."/>
            <person name="Coughlan A.Y."/>
            <person name="Deshpande S."/>
            <person name="Douglass A.P."/>
            <person name="Hanson S.J."/>
            <person name="Klenk H.-P."/>
            <person name="LaButti K.M."/>
            <person name="Lapidus A."/>
            <person name="Lindquist E.A."/>
            <person name="Lipzen A.M."/>
            <person name="Meier-Kolthoff J.P."/>
            <person name="Ohm R.A."/>
            <person name="Otillar R.P."/>
            <person name="Pangilinan J.L."/>
            <person name="Peng Y."/>
            <person name="Rokas A."/>
            <person name="Rosa C.A."/>
            <person name="Scheuner C."/>
            <person name="Sibirny A.A."/>
            <person name="Slot J.C."/>
            <person name="Stielow J.B."/>
            <person name="Sun H."/>
            <person name="Kurtzman C.P."/>
            <person name="Blackwell M."/>
            <person name="Grigoriev I.V."/>
            <person name="Jeffries T.W."/>
        </authorList>
    </citation>
    <scope>NUCLEOTIDE SEQUENCE [LARGE SCALE GENOMIC DNA]</scope>
    <source>
        <strain evidence="1 2">NRRL Y-2026</strain>
    </source>
</reference>
<dbReference type="GeneID" id="30177618"/>
<gene>
    <name evidence="1" type="ORF">PICMEDRAFT_157126</name>
</gene>
<name>A0A1E3NFT2_9ASCO</name>